<feature type="region of interest" description="Disordered" evidence="5">
    <location>
        <begin position="116"/>
        <end position="147"/>
    </location>
</feature>
<dbReference type="WBParaSite" id="HPBE_0002002901-mRNA-1">
    <property type="protein sequence ID" value="HPBE_0002002901-mRNA-1"/>
    <property type="gene ID" value="HPBE_0002002901"/>
</dbReference>
<evidence type="ECO:0000256" key="5">
    <source>
        <dbReference type="SAM" id="MobiDB-lite"/>
    </source>
</evidence>
<keyword evidence="4" id="KW-0862">Zinc</keyword>
<evidence type="ECO:0000259" key="6">
    <source>
        <dbReference type="Pfam" id="PF01556"/>
    </source>
</evidence>
<keyword evidence="8" id="KW-1185">Reference proteome</keyword>
<keyword evidence="3" id="KW-0863">Zinc-finger</keyword>
<reference evidence="9" key="2">
    <citation type="submission" date="2019-09" db="UniProtKB">
        <authorList>
            <consortium name="WormBaseParasite"/>
        </authorList>
    </citation>
    <scope>IDENTIFICATION</scope>
</reference>
<evidence type="ECO:0000256" key="1">
    <source>
        <dbReference type="ARBA" id="ARBA00022723"/>
    </source>
</evidence>
<name>A0A3P8CA15_HELPZ</name>
<organism evidence="7">
    <name type="scientific">Heligmosomoides polygyrus</name>
    <name type="common">Parasitic roundworm</name>
    <dbReference type="NCBI Taxonomy" id="6339"/>
    <lineage>
        <taxon>Eukaryota</taxon>
        <taxon>Metazoa</taxon>
        <taxon>Ecdysozoa</taxon>
        <taxon>Nematoda</taxon>
        <taxon>Chromadorea</taxon>
        <taxon>Rhabditida</taxon>
        <taxon>Rhabditina</taxon>
        <taxon>Rhabditomorpha</taxon>
        <taxon>Strongyloidea</taxon>
        <taxon>Heligmosomidae</taxon>
        <taxon>Heligmosomoides</taxon>
    </lineage>
</organism>
<evidence type="ECO:0000313" key="9">
    <source>
        <dbReference type="WBParaSite" id="HPBE_0002002901-mRNA-1"/>
    </source>
</evidence>
<evidence type="ECO:0000256" key="2">
    <source>
        <dbReference type="ARBA" id="ARBA00022737"/>
    </source>
</evidence>
<dbReference type="Gene3D" id="2.60.260.20">
    <property type="entry name" value="Urease metallochaperone UreE, N-terminal domain"/>
    <property type="match status" value="1"/>
</dbReference>
<sequence>MKKREMSRSEQFYHRGPKSAIVNGTISLNEALCGYEIPLKHLDGRTLILKNKPGDIITPDCVRGIVGEGMPQRRHHDLHGNLYVKFDVTFPNEHFLQDESKYKVSLMEYDEKRYRGGRAGQAYDEDGSDDEMGGHAHHGPQVQCAQS</sequence>
<gene>
    <name evidence="7" type="ORF">HPBE_LOCUS20028</name>
</gene>
<dbReference type="AlphaFoldDB" id="A0A3P8CA15"/>
<dbReference type="InterPro" id="IPR002939">
    <property type="entry name" value="DnaJ_C"/>
</dbReference>
<dbReference type="FunFam" id="2.60.260.20:FF:000003">
    <property type="entry name" value="DnaJ subfamily A member 2"/>
    <property type="match status" value="1"/>
</dbReference>
<accession>A0A3P8CA15</accession>
<evidence type="ECO:0000313" key="8">
    <source>
        <dbReference type="Proteomes" id="UP000050761"/>
    </source>
</evidence>
<protein>
    <submittedName>
        <fullName evidence="9">DnaJ_C domain-containing protein</fullName>
    </submittedName>
</protein>
<evidence type="ECO:0000256" key="3">
    <source>
        <dbReference type="ARBA" id="ARBA00022771"/>
    </source>
</evidence>
<dbReference type="Pfam" id="PF01556">
    <property type="entry name" value="DnaJ_C"/>
    <property type="match status" value="1"/>
</dbReference>
<reference evidence="7 8" key="1">
    <citation type="submission" date="2018-11" db="EMBL/GenBank/DDBJ databases">
        <authorList>
            <consortium name="Pathogen Informatics"/>
        </authorList>
    </citation>
    <scope>NUCLEOTIDE SEQUENCE [LARGE SCALE GENOMIC DNA]</scope>
</reference>
<feature type="domain" description="Chaperone DnaJ C-terminal" evidence="6">
    <location>
        <begin position="10"/>
        <end position="91"/>
    </location>
</feature>
<dbReference type="Proteomes" id="UP000050761">
    <property type="component" value="Unassembled WGS sequence"/>
</dbReference>
<dbReference type="OrthoDB" id="550424at2759"/>
<dbReference type="GO" id="GO:0006457">
    <property type="term" value="P:protein folding"/>
    <property type="evidence" value="ECO:0007669"/>
    <property type="project" value="InterPro"/>
</dbReference>
<dbReference type="SUPFAM" id="SSF49493">
    <property type="entry name" value="HSP40/DnaJ peptide-binding domain"/>
    <property type="match status" value="1"/>
</dbReference>
<evidence type="ECO:0000313" key="7">
    <source>
        <dbReference type="EMBL" id="VDP17928.1"/>
    </source>
</evidence>
<proteinExistence type="predicted"/>
<dbReference type="GO" id="GO:0030544">
    <property type="term" value="F:Hsp70 protein binding"/>
    <property type="evidence" value="ECO:0007669"/>
    <property type="project" value="InterPro"/>
</dbReference>
<dbReference type="EMBL" id="UZAH01031801">
    <property type="protein sequence ID" value="VDP17928.1"/>
    <property type="molecule type" value="Genomic_DNA"/>
</dbReference>
<dbReference type="GO" id="GO:0008270">
    <property type="term" value="F:zinc ion binding"/>
    <property type="evidence" value="ECO:0007669"/>
    <property type="project" value="UniProtKB-KW"/>
</dbReference>
<dbReference type="InterPro" id="IPR044713">
    <property type="entry name" value="DNJA1/2-like"/>
</dbReference>
<evidence type="ECO:0000256" key="4">
    <source>
        <dbReference type="ARBA" id="ARBA00022833"/>
    </source>
</evidence>
<dbReference type="InterPro" id="IPR008971">
    <property type="entry name" value="HSP40/DnaJ_pept-bd"/>
</dbReference>
<dbReference type="PANTHER" id="PTHR43888">
    <property type="entry name" value="DNAJ-LIKE-2, ISOFORM A-RELATED"/>
    <property type="match status" value="1"/>
</dbReference>
<dbReference type="GO" id="GO:0051082">
    <property type="term" value="F:unfolded protein binding"/>
    <property type="evidence" value="ECO:0007669"/>
    <property type="project" value="InterPro"/>
</dbReference>
<keyword evidence="1" id="KW-0479">Metal-binding</keyword>
<keyword evidence="2" id="KW-0677">Repeat</keyword>